<protein>
    <recommendedName>
        <fullName evidence="2">PFL domain-containing protein</fullName>
    </recommendedName>
</protein>
<dbReference type="PANTHER" id="PTHR21075">
    <property type="entry name" value="ANAEROBIC RIBONUCLEOSIDE-TRIPHOSPHATE REDUCTASE"/>
    <property type="match status" value="1"/>
</dbReference>
<dbReference type="EMBL" id="BARV01016712">
    <property type="protein sequence ID" value="GAI30118.1"/>
    <property type="molecule type" value="Genomic_DNA"/>
</dbReference>
<dbReference type="GO" id="GO:0008998">
    <property type="term" value="F:ribonucleoside-triphosphate reductase (thioredoxin) activity"/>
    <property type="evidence" value="ECO:0007669"/>
    <property type="project" value="InterPro"/>
</dbReference>
<dbReference type="GO" id="GO:0031250">
    <property type="term" value="C:anaerobic ribonucleoside-triphosphate reductase complex"/>
    <property type="evidence" value="ECO:0007669"/>
    <property type="project" value="TreeGrafter"/>
</dbReference>
<evidence type="ECO:0008006" key="2">
    <source>
        <dbReference type="Google" id="ProtNLM"/>
    </source>
</evidence>
<proteinExistence type="predicted"/>
<dbReference type="InterPro" id="IPR012833">
    <property type="entry name" value="NrdD"/>
</dbReference>
<dbReference type="GO" id="GO:0009265">
    <property type="term" value="P:2'-deoxyribonucleotide biosynthetic process"/>
    <property type="evidence" value="ECO:0007669"/>
    <property type="project" value="TreeGrafter"/>
</dbReference>
<feature type="non-terminal residue" evidence="1">
    <location>
        <position position="1"/>
    </location>
</feature>
<name>X1MFR5_9ZZZZ</name>
<dbReference type="Pfam" id="PF13597">
    <property type="entry name" value="NRDD"/>
    <property type="match status" value="1"/>
</dbReference>
<accession>X1MFR5</accession>
<dbReference type="Gene3D" id="3.20.70.20">
    <property type="match status" value="1"/>
</dbReference>
<organism evidence="1">
    <name type="scientific">marine sediment metagenome</name>
    <dbReference type="NCBI Taxonomy" id="412755"/>
    <lineage>
        <taxon>unclassified sequences</taxon>
        <taxon>metagenomes</taxon>
        <taxon>ecological metagenomes</taxon>
    </lineage>
</organism>
<dbReference type="PANTHER" id="PTHR21075:SF0">
    <property type="entry name" value="ANAEROBIC RIBONUCLEOSIDE-TRIPHOSPHATE REDUCTASE"/>
    <property type="match status" value="1"/>
</dbReference>
<comment type="caution">
    <text evidence="1">The sequence shown here is derived from an EMBL/GenBank/DDBJ whole genome shotgun (WGS) entry which is preliminary data.</text>
</comment>
<sequence length="283" mass="32180">NIFYAPFFVGVPYGQIKQEAQRLIYSCSQNAFSRGGQTLFVDFNIHLGVPNYLKDIPAIGPGGKYTGKTYGEYEKETQLFAKALMDVWMEGDAQGKVFPFPKFDLHVDQNSFDDKEQLKLLKYACKVASENGSTYFVFDRDEVNLSMCCRLKTTIKDMYMIEHPESMRYCGFQNVSINLPQAAYRAGKGKIKDCIEEVKAAMDIAMQGHLEKKEFITQLMTQERGTLWQIGKIAEDGRPYVDLEKATYIIGVIGLNECVQYLIGEQMHESEKAYKLGLRIIAV</sequence>
<dbReference type="GO" id="GO:0004748">
    <property type="term" value="F:ribonucleoside-diphosphate reductase activity, thioredoxin disulfide as acceptor"/>
    <property type="evidence" value="ECO:0007669"/>
    <property type="project" value="TreeGrafter"/>
</dbReference>
<dbReference type="SUPFAM" id="SSF51998">
    <property type="entry name" value="PFL-like glycyl radical enzymes"/>
    <property type="match status" value="1"/>
</dbReference>
<evidence type="ECO:0000313" key="1">
    <source>
        <dbReference type="EMBL" id="GAI30118.1"/>
    </source>
</evidence>
<gene>
    <name evidence="1" type="ORF">S06H3_28609</name>
</gene>
<reference evidence="1" key="1">
    <citation type="journal article" date="2014" name="Front. Microbiol.">
        <title>High frequency of phylogenetically diverse reductive dehalogenase-homologous genes in deep subseafloor sedimentary metagenomes.</title>
        <authorList>
            <person name="Kawai M."/>
            <person name="Futagami T."/>
            <person name="Toyoda A."/>
            <person name="Takaki Y."/>
            <person name="Nishi S."/>
            <person name="Hori S."/>
            <person name="Arai W."/>
            <person name="Tsubouchi T."/>
            <person name="Morono Y."/>
            <person name="Uchiyama I."/>
            <person name="Ito T."/>
            <person name="Fujiyama A."/>
            <person name="Inagaki F."/>
            <person name="Takami H."/>
        </authorList>
    </citation>
    <scope>NUCLEOTIDE SEQUENCE</scope>
    <source>
        <strain evidence="1">Expedition CK06-06</strain>
    </source>
</reference>
<dbReference type="AlphaFoldDB" id="X1MFR5"/>
<dbReference type="GO" id="GO:0006260">
    <property type="term" value="P:DNA replication"/>
    <property type="evidence" value="ECO:0007669"/>
    <property type="project" value="InterPro"/>
</dbReference>